<protein>
    <submittedName>
        <fullName evidence="3">Restriction endonuclease</fullName>
    </submittedName>
</protein>
<sequence>MPIPDYQTIMLPLLKLLEDGGEYKLTALVDMLGNQFGLTDDERAELLPSGQTFLFSNRVGWARTYLKKAGIIDSPRRGITIITARGKNVLRQKPKQLNVSFLRQYPEFLEFHNTKKPDTGELVIDTLGITSQTPEESLEASYLSIRKALAQDLLDKVVSLSPAFFEKLVVELLVRMGYGGSIKDAGKAVGKSGDEGIDGTIKEDKLGLDIIYIQAKRWKPGNVVGRPEIHKFIGALAGQGAKKGVFITTSSFTREALEYIPRNETKIVLIDGEQLAQLMIDYNLGVALQQTFEVKRIDNDYFSSE</sequence>
<reference evidence="3 4" key="1">
    <citation type="submission" date="2020-02" db="EMBL/GenBank/DDBJ databases">
        <title>Draft genome sequence of two Spirosoma agri KCTC 52727 and Spirosoma terrae KCTC 52035.</title>
        <authorList>
            <person name="Rojas J."/>
            <person name="Ambika Manirajan B."/>
            <person name="Suarez C."/>
            <person name="Ratering S."/>
            <person name="Schnell S."/>
        </authorList>
    </citation>
    <scope>NUCLEOTIDE SEQUENCE [LARGE SCALE GENOMIC DNA]</scope>
    <source>
        <strain evidence="3 4">KCTC 52035</strain>
    </source>
</reference>
<dbReference type="SUPFAM" id="SSF52980">
    <property type="entry name" value="Restriction endonuclease-like"/>
    <property type="match status" value="1"/>
</dbReference>
<dbReference type="Pfam" id="PF04471">
    <property type="entry name" value="Mrr_cat"/>
    <property type="match status" value="1"/>
</dbReference>
<dbReference type="PANTHER" id="PTHR30015">
    <property type="entry name" value="MRR RESTRICTION SYSTEM PROTEIN"/>
    <property type="match status" value="1"/>
</dbReference>
<dbReference type="InterPro" id="IPR007560">
    <property type="entry name" value="Restrct_endonuc_IV_Mrr"/>
</dbReference>
<dbReference type="PANTHER" id="PTHR30015:SF7">
    <property type="entry name" value="TYPE IV METHYL-DIRECTED RESTRICTION ENZYME ECOKMRR"/>
    <property type="match status" value="1"/>
</dbReference>
<evidence type="ECO:0000313" key="4">
    <source>
        <dbReference type="Proteomes" id="UP000474175"/>
    </source>
</evidence>
<dbReference type="AlphaFoldDB" id="A0A6L9LDM1"/>
<keyword evidence="3" id="KW-0378">Hydrolase</keyword>
<dbReference type="GO" id="GO:0015666">
    <property type="term" value="F:restriction endodeoxyribonuclease activity"/>
    <property type="evidence" value="ECO:0007669"/>
    <property type="project" value="TreeGrafter"/>
</dbReference>
<evidence type="ECO:0000259" key="2">
    <source>
        <dbReference type="Pfam" id="PF14338"/>
    </source>
</evidence>
<organism evidence="3 4">
    <name type="scientific">Spirosoma terrae</name>
    <dbReference type="NCBI Taxonomy" id="1968276"/>
    <lineage>
        <taxon>Bacteria</taxon>
        <taxon>Pseudomonadati</taxon>
        <taxon>Bacteroidota</taxon>
        <taxon>Cytophagia</taxon>
        <taxon>Cytophagales</taxon>
        <taxon>Cytophagaceae</taxon>
        <taxon>Spirosoma</taxon>
    </lineage>
</organism>
<dbReference type="InterPro" id="IPR011856">
    <property type="entry name" value="tRNA_endonuc-like_dom_sf"/>
</dbReference>
<dbReference type="Gene3D" id="3.40.1350.10">
    <property type="match status" value="1"/>
</dbReference>
<feature type="domain" description="Restriction endonuclease type IV Mrr" evidence="1">
    <location>
        <begin position="159"/>
        <end position="279"/>
    </location>
</feature>
<gene>
    <name evidence="3" type="ORF">GK108_18560</name>
</gene>
<dbReference type="InterPro" id="IPR011335">
    <property type="entry name" value="Restrct_endonuc-II-like"/>
</dbReference>
<dbReference type="Proteomes" id="UP000474175">
    <property type="component" value="Unassembled WGS sequence"/>
</dbReference>
<keyword evidence="4" id="KW-1185">Reference proteome</keyword>
<accession>A0A6L9LDM1</accession>
<dbReference type="Pfam" id="PF14338">
    <property type="entry name" value="Mrr_N"/>
    <property type="match status" value="1"/>
</dbReference>
<dbReference type="InterPro" id="IPR025745">
    <property type="entry name" value="Mrr-like_N_dom"/>
</dbReference>
<evidence type="ECO:0000313" key="3">
    <source>
        <dbReference type="EMBL" id="NDU96893.1"/>
    </source>
</evidence>
<dbReference type="GO" id="GO:0003677">
    <property type="term" value="F:DNA binding"/>
    <property type="evidence" value="ECO:0007669"/>
    <property type="project" value="InterPro"/>
</dbReference>
<dbReference type="InterPro" id="IPR052906">
    <property type="entry name" value="Type_IV_Methyl-Rstrct_Enzyme"/>
</dbReference>
<feature type="domain" description="Restriction system protein Mrr-like N-terminal" evidence="2">
    <location>
        <begin position="6"/>
        <end position="91"/>
    </location>
</feature>
<keyword evidence="3" id="KW-0540">Nuclease</keyword>
<dbReference type="GO" id="GO:0009307">
    <property type="term" value="P:DNA restriction-modification system"/>
    <property type="evidence" value="ECO:0007669"/>
    <property type="project" value="InterPro"/>
</dbReference>
<name>A0A6L9LDM1_9BACT</name>
<dbReference type="EMBL" id="JAAFZH010000008">
    <property type="protein sequence ID" value="NDU96893.1"/>
    <property type="molecule type" value="Genomic_DNA"/>
</dbReference>
<comment type="caution">
    <text evidence="3">The sequence shown here is derived from an EMBL/GenBank/DDBJ whole genome shotgun (WGS) entry which is preliminary data.</text>
</comment>
<evidence type="ECO:0000259" key="1">
    <source>
        <dbReference type="Pfam" id="PF04471"/>
    </source>
</evidence>
<dbReference type="RefSeq" id="WP_163951797.1">
    <property type="nucleotide sequence ID" value="NZ_JAAFZH010000008.1"/>
</dbReference>
<keyword evidence="3" id="KW-0255">Endonuclease</keyword>
<proteinExistence type="predicted"/>